<dbReference type="EMBL" id="PGVD01000019">
    <property type="protein sequence ID" value="PLR98952.1"/>
    <property type="molecule type" value="Genomic_DNA"/>
</dbReference>
<reference evidence="1 3" key="1">
    <citation type="submission" date="2017-11" db="EMBL/GenBank/DDBJ databases">
        <title>Comparitive Functional Genomics of Dry Heat Resistant strains isolated from the Viking Spacecraft.</title>
        <authorList>
            <person name="Seuylemezian A."/>
            <person name="Cooper K."/>
            <person name="Vaishampayan P."/>
        </authorList>
    </citation>
    <scope>NUCLEOTIDE SEQUENCE [LARGE SCALE GENOMIC DNA]</scope>
    <source>
        <strain evidence="1 3">M4.6</strain>
    </source>
</reference>
<accession>A0A2N5GJ40</accession>
<evidence type="ECO:0000313" key="4">
    <source>
        <dbReference type="Proteomes" id="UP000235114"/>
    </source>
</evidence>
<dbReference type="OrthoDB" id="2964978at2"/>
<reference evidence="2 4" key="2">
    <citation type="submission" date="2017-12" db="EMBL/GenBank/DDBJ databases">
        <title>Comparative Functional Genomics of Dry Heat Resistant strains isolated from the Viking Spacecraft.</title>
        <authorList>
            <person name="Seuylemezian A."/>
            <person name="Cooper K."/>
            <person name="Vaishampayan P."/>
        </authorList>
    </citation>
    <scope>NUCLEOTIDE SEQUENCE [LARGE SCALE GENOMIC DNA]</scope>
    <source>
        <strain evidence="2 4">ATCC 29669</strain>
    </source>
</reference>
<organism evidence="1 3">
    <name type="scientific">Bacillus canaveralius</name>
    <dbReference type="NCBI Taxonomy" id="1403243"/>
    <lineage>
        <taxon>Bacteria</taxon>
        <taxon>Bacillati</taxon>
        <taxon>Bacillota</taxon>
        <taxon>Bacilli</taxon>
        <taxon>Bacillales</taxon>
        <taxon>Bacillaceae</taxon>
        <taxon>Bacillus</taxon>
    </lineage>
</organism>
<dbReference type="Proteomes" id="UP000235114">
    <property type="component" value="Unassembled WGS sequence"/>
</dbReference>
<sequence length="175" mass="19540">MFDPTAFENMKVVIEGAIYDKDLAGELKVIDRNDLINTAKLSREYSVSFTNPGSLPGDPSCTLILQASLKNLAAELLLESGSGQEAGCTILIVFNTTHKKDLAISGIIQEKVREIWGIERIITQRWTFGHESEDNVTNETIVSFNRPIFEEQIDDLVAMIDYMEKTIKSLQTSVL</sequence>
<gene>
    <name evidence="1" type="ORF">CU635_16320</name>
    <name evidence="2" type="ORF">CVD25_06635</name>
</gene>
<protein>
    <recommendedName>
        <fullName evidence="5">Group-specific protein</fullName>
    </recommendedName>
</protein>
<proteinExistence type="predicted"/>
<comment type="caution">
    <text evidence="1">The sequence shown here is derived from an EMBL/GenBank/DDBJ whole genome shotgun (WGS) entry which is preliminary data.</text>
</comment>
<keyword evidence="4" id="KW-1185">Reference proteome</keyword>
<dbReference type="Proteomes" id="UP000234951">
    <property type="component" value="Unassembled WGS sequence"/>
</dbReference>
<dbReference type="AlphaFoldDB" id="A0A2N5GJ40"/>
<name>A0A2N5GJ40_9BACI</name>
<dbReference type="RefSeq" id="WP_101578446.1">
    <property type="nucleotide sequence ID" value="NZ_PGVA01000041.1"/>
</dbReference>
<evidence type="ECO:0000313" key="3">
    <source>
        <dbReference type="Proteomes" id="UP000234951"/>
    </source>
</evidence>
<evidence type="ECO:0008006" key="5">
    <source>
        <dbReference type="Google" id="ProtNLM"/>
    </source>
</evidence>
<dbReference type="EMBL" id="PGVA01000041">
    <property type="protein sequence ID" value="PLR81074.1"/>
    <property type="molecule type" value="Genomic_DNA"/>
</dbReference>
<evidence type="ECO:0000313" key="1">
    <source>
        <dbReference type="EMBL" id="PLR81074.1"/>
    </source>
</evidence>
<evidence type="ECO:0000313" key="2">
    <source>
        <dbReference type="EMBL" id="PLR98952.1"/>
    </source>
</evidence>